<name>A0A7S2S4U9_9STRA</name>
<dbReference type="EC" id="5.1.99.6" evidence="4 11"/>
<feature type="chain" id="PRO_5030598784" description="NAD(P)H-hydrate epimerase" evidence="12">
    <location>
        <begin position="22"/>
        <end position="436"/>
    </location>
</feature>
<keyword evidence="7" id="KW-0521">NADP</keyword>
<dbReference type="GO" id="GO:0000166">
    <property type="term" value="F:nucleotide binding"/>
    <property type="evidence" value="ECO:0007669"/>
    <property type="project" value="UniProtKB-KW"/>
</dbReference>
<keyword evidence="10 11" id="KW-0413">Isomerase</keyword>
<comment type="similarity">
    <text evidence="3">Belongs to the CutA family.</text>
</comment>
<evidence type="ECO:0000256" key="1">
    <source>
        <dbReference type="ARBA" id="ARBA00000013"/>
    </source>
</evidence>
<evidence type="ECO:0000256" key="7">
    <source>
        <dbReference type="ARBA" id="ARBA00022857"/>
    </source>
</evidence>
<keyword evidence="12" id="KW-0732">Signal</keyword>
<evidence type="ECO:0000256" key="9">
    <source>
        <dbReference type="ARBA" id="ARBA00023027"/>
    </source>
</evidence>
<evidence type="ECO:0000256" key="8">
    <source>
        <dbReference type="ARBA" id="ARBA00022958"/>
    </source>
</evidence>
<evidence type="ECO:0000256" key="4">
    <source>
        <dbReference type="ARBA" id="ARBA00012228"/>
    </source>
</evidence>
<keyword evidence="5 11" id="KW-0479">Metal-binding</keyword>
<dbReference type="PROSITE" id="PS50206">
    <property type="entry name" value="RHODANESE_3"/>
    <property type="match status" value="1"/>
</dbReference>
<comment type="catalytic activity">
    <reaction evidence="2 11">
        <text>(6R)-NADPHX = (6S)-NADPHX</text>
        <dbReference type="Rhea" id="RHEA:32227"/>
        <dbReference type="ChEBI" id="CHEBI:64076"/>
        <dbReference type="ChEBI" id="CHEBI:64077"/>
        <dbReference type="EC" id="5.1.99.6"/>
    </reaction>
</comment>
<comment type="similarity">
    <text evidence="11">Belongs to the NnrE/AIBP family.</text>
</comment>
<dbReference type="SUPFAM" id="SSF54913">
    <property type="entry name" value="GlnB-like"/>
    <property type="match status" value="1"/>
</dbReference>
<dbReference type="Gene3D" id="3.30.70.120">
    <property type="match status" value="1"/>
</dbReference>
<keyword evidence="9 11" id="KW-0520">NAD</keyword>
<dbReference type="GO" id="GO:0005739">
    <property type="term" value="C:mitochondrion"/>
    <property type="evidence" value="ECO:0007669"/>
    <property type="project" value="TreeGrafter"/>
</dbReference>
<dbReference type="SUPFAM" id="SSF64153">
    <property type="entry name" value="YjeF N-terminal domain-like"/>
    <property type="match status" value="1"/>
</dbReference>
<dbReference type="InterPro" id="IPR004323">
    <property type="entry name" value="Ion_tolerance_CutA"/>
</dbReference>
<dbReference type="PROSITE" id="PS51385">
    <property type="entry name" value="YJEF_N"/>
    <property type="match status" value="1"/>
</dbReference>
<dbReference type="GO" id="GO:0052856">
    <property type="term" value="F:NAD(P)HX epimerase activity"/>
    <property type="evidence" value="ECO:0007669"/>
    <property type="project" value="UniProtKB-UniRule"/>
</dbReference>
<dbReference type="HAMAP" id="MF_01966">
    <property type="entry name" value="NADHX_epimerase"/>
    <property type="match status" value="1"/>
</dbReference>
<feature type="domain" description="YjeF N-terminal" evidence="14">
    <location>
        <begin position="85"/>
        <end position="291"/>
    </location>
</feature>
<dbReference type="InterPro" id="IPR036652">
    <property type="entry name" value="YjeF_N_dom_sf"/>
</dbReference>
<dbReference type="InterPro" id="IPR015867">
    <property type="entry name" value="N-reg_PII/ATP_PRibTrfase_C"/>
</dbReference>
<proteinExistence type="inferred from homology"/>
<evidence type="ECO:0000313" key="15">
    <source>
        <dbReference type="EMBL" id="CAD9689609.1"/>
    </source>
</evidence>
<accession>A0A7S2S4U9</accession>
<feature type="binding site" evidence="11">
    <location>
        <position position="236"/>
    </location>
    <ligand>
        <name>K(+)</name>
        <dbReference type="ChEBI" id="CHEBI:29103"/>
    </ligand>
</feature>
<evidence type="ECO:0000259" key="13">
    <source>
        <dbReference type="PROSITE" id="PS50206"/>
    </source>
</evidence>
<dbReference type="Pfam" id="PF03853">
    <property type="entry name" value="YjeF_N"/>
    <property type="match status" value="1"/>
</dbReference>
<dbReference type="InterPro" id="IPR011322">
    <property type="entry name" value="N-reg_PII-like_a/b"/>
</dbReference>
<feature type="binding site" evidence="11">
    <location>
        <position position="233"/>
    </location>
    <ligand>
        <name>(6S)-NADPHX</name>
        <dbReference type="ChEBI" id="CHEBI:64076"/>
    </ligand>
</feature>
<comment type="function">
    <text evidence="11">Catalyzes the epimerization of the S- and R-forms of NAD(P)HX, a damaged form of NAD(P)H that is a result of enzymatic or heat-dependent hydration. This is a prerequisite for the S-specific NAD(P)H-hydrate dehydratase to allow the repair of both epimers of NAD(P)HX.</text>
</comment>
<dbReference type="GO" id="GO:0046872">
    <property type="term" value="F:metal ion binding"/>
    <property type="evidence" value="ECO:0007669"/>
    <property type="project" value="UniProtKB-KW"/>
</dbReference>
<evidence type="ECO:0000256" key="3">
    <source>
        <dbReference type="ARBA" id="ARBA00010169"/>
    </source>
</evidence>
<evidence type="ECO:0000256" key="5">
    <source>
        <dbReference type="ARBA" id="ARBA00022723"/>
    </source>
</evidence>
<feature type="signal peptide" evidence="12">
    <location>
        <begin position="1"/>
        <end position="21"/>
    </location>
</feature>
<dbReference type="NCBIfam" id="TIGR00197">
    <property type="entry name" value="yjeF_nterm"/>
    <property type="match status" value="1"/>
</dbReference>
<reference evidence="15" key="1">
    <citation type="submission" date="2021-01" db="EMBL/GenBank/DDBJ databases">
        <authorList>
            <person name="Corre E."/>
            <person name="Pelletier E."/>
            <person name="Niang G."/>
            <person name="Scheremetjew M."/>
            <person name="Finn R."/>
            <person name="Kale V."/>
            <person name="Holt S."/>
            <person name="Cochrane G."/>
            <person name="Meng A."/>
            <person name="Brown T."/>
            <person name="Cohen L."/>
        </authorList>
    </citation>
    <scope>NUCLEOTIDE SEQUENCE</scope>
    <source>
        <strain evidence="15">CCMP1243</strain>
    </source>
</reference>
<dbReference type="Pfam" id="PF03091">
    <property type="entry name" value="CutA1"/>
    <property type="match status" value="1"/>
</dbReference>
<dbReference type="Gene3D" id="3.40.50.10260">
    <property type="entry name" value="YjeF N-terminal domain"/>
    <property type="match status" value="1"/>
</dbReference>
<comment type="cofactor">
    <cofactor evidence="11">
        <name>K(+)</name>
        <dbReference type="ChEBI" id="CHEBI:29103"/>
    </cofactor>
    <text evidence="11">Binds 1 potassium ion per subunit.</text>
</comment>
<dbReference type="PANTHER" id="PTHR13232">
    <property type="entry name" value="NAD(P)H-HYDRATE EPIMERASE"/>
    <property type="match status" value="1"/>
</dbReference>
<organism evidence="15">
    <name type="scientific">Rhizochromulina marina</name>
    <dbReference type="NCBI Taxonomy" id="1034831"/>
    <lineage>
        <taxon>Eukaryota</taxon>
        <taxon>Sar</taxon>
        <taxon>Stramenopiles</taxon>
        <taxon>Ochrophyta</taxon>
        <taxon>Dictyochophyceae</taxon>
        <taxon>Rhizochromulinales</taxon>
        <taxon>Rhizochromulina</taxon>
    </lineage>
</organism>
<dbReference type="InterPro" id="IPR001763">
    <property type="entry name" value="Rhodanese-like_dom"/>
</dbReference>
<dbReference type="PANTHER" id="PTHR13232:SF10">
    <property type="entry name" value="NAD(P)H-HYDRATE EPIMERASE"/>
    <property type="match status" value="1"/>
</dbReference>
<dbReference type="GO" id="GO:0010038">
    <property type="term" value="P:response to metal ion"/>
    <property type="evidence" value="ECO:0007669"/>
    <property type="project" value="InterPro"/>
</dbReference>
<dbReference type="EMBL" id="HBHJ01016840">
    <property type="protein sequence ID" value="CAD9689609.1"/>
    <property type="molecule type" value="Transcribed_RNA"/>
</dbReference>
<evidence type="ECO:0000256" key="11">
    <source>
        <dbReference type="HAMAP-Rule" id="MF_03159"/>
    </source>
</evidence>
<gene>
    <name evidence="15" type="ORF">RMAR1173_LOCUS11158</name>
</gene>
<comment type="catalytic activity">
    <reaction evidence="1 11">
        <text>(6R)-NADHX = (6S)-NADHX</text>
        <dbReference type="Rhea" id="RHEA:32215"/>
        <dbReference type="ChEBI" id="CHEBI:64074"/>
        <dbReference type="ChEBI" id="CHEBI:64075"/>
        <dbReference type="EC" id="5.1.99.6"/>
    </reaction>
</comment>
<evidence type="ECO:0000256" key="12">
    <source>
        <dbReference type="SAM" id="SignalP"/>
    </source>
</evidence>
<dbReference type="InterPro" id="IPR032976">
    <property type="entry name" value="YJEFN_prot_NAXE-like"/>
</dbReference>
<feature type="binding site" evidence="11">
    <location>
        <begin position="135"/>
        <end position="139"/>
    </location>
    <ligand>
        <name>(6S)-NADPHX</name>
        <dbReference type="ChEBI" id="CHEBI:64076"/>
    </ligand>
</feature>
<comment type="caution">
    <text evidence="11">Lacks conserved residue(s) required for the propagation of feature annotation.</text>
</comment>
<feature type="binding site" evidence="11">
    <location>
        <position position="198"/>
    </location>
    <ligand>
        <name>K(+)</name>
        <dbReference type="ChEBI" id="CHEBI:29103"/>
    </ligand>
</feature>
<sequence length="436" mass="46418">MWSWVMRRSAAMATLSTVTTAHLLGQCLRLRCLGASRVPALRTVASIGLVSAGLHSAVASSQSGAGSCDSPVIHQGVTLLGQDQAIAVDVQLMQEPGFCLEQLMELAGLSVAAAFAEAFPLSTTRRVIVVCGPGNNGGDGLVAARHLRHFGYDPVVLYPKSSKNPHFDRLVVQCTDLAIPVHTSLDEVDLDKFDAAVDAIFGFSFRGAPRAPFDEILSALKARNGALPVLSVDIPSGWHVEGGDPSGDGLHPEVLVSLTAPKKSAVHFQGRHFLGGRFVPPKIQQEFQLQLPAFPGVSQVVELKGWNAQTPVRQGAFEGSLRAVAGEEYAVVWITAPAEEAKTLASTIVSKKLAACVNIVPSVQSVYFWEGKAESEEESLMMVKTRASLLPQLTNFVAKIHSYDVPETIAATIVGGNAGYLKWVSENTIPPPATVE</sequence>
<dbReference type="InterPro" id="IPR004443">
    <property type="entry name" value="YjeF_N_dom"/>
</dbReference>
<feature type="binding site" evidence="11">
    <location>
        <begin position="202"/>
        <end position="208"/>
    </location>
    <ligand>
        <name>(6S)-NADPHX</name>
        <dbReference type="ChEBI" id="CHEBI:64076"/>
    </ligand>
</feature>
<keyword evidence="8 11" id="KW-0630">Potassium</keyword>
<keyword evidence="6 11" id="KW-0547">Nucleotide-binding</keyword>
<dbReference type="AlphaFoldDB" id="A0A7S2S4U9"/>
<feature type="domain" description="Rhodanese" evidence="13">
    <location>
        <begin position="113"/>
        <end position="168"/>
    </location>
</feature>
<evidence type="ECO:0000256" key="6">
    <source>
        <dbReference type="ARBA" id="ARBA00022741"/>
    </source>
</evidence>
<feature type="binding site" evidence="11">
    <location>
        <position position="136"/>
    </location>
    <ligand>
        <name>K(+)</name>
        <dbReference type="ChEBI" id="CHEBI:29103"/>
    </ligand>
</feature>
<evidence type="ECO:0000259" key="14">
    <source>
        <dbReference type="PROSITE" id="PS51385"/>
    </source>
</evidence>
<evidence type="ECO:0000256" key="10">
    <source>
        <dbReference type="ARBA" id="ARBA00023235"/>
    </source>
</evidence>
<protein>
    <recommendedName>
        <fullName evidence="4 11">NAD(P)H-hydrate epimerase</fullName>
        <ecNumber evidence="4 11">5.1.99.6</ecNumber>
    </recommendedName>
    <alternativeName>
        <fullName evidence="11">NAD(P)HX epimerase</fullName>
    </alternativeName>
</protein>
<evidence type="ECO:0000256" key="2">
    <source>
        <dbReference type="ARBA" id="ARBA00000909"/>
    </source>
</evidence>